<proteinExistence type="predicted"/>
<dbReference type="Proteomes" id="UP001172457">
    <property type="component" value="Chromosome 2"/>
</dbReference>
<dbReference type="AlphaFoldDB" id="A0AA38WSM0"/>
<sequence length="194" mass="22102">MKSPSILNQNSLVNGVTLIESFELSEKCKRLLIMAIRNDIFESLDSCETSKELWVELQKQLEGGAKTLKNNRRGYGVDSSDEEVSMKDMMTTLALMTREYRKGNKYYGDRSRKEKYDKLTTDDQMIEGLIERRLREKSLLAEKSILVTDESSEDETQKGLLALEDDPQKGLFCGMAKVDSDPFETQAFEVSTSN</sequence>
<evidence type="ECO:0000313" key="1">
    <source>
        <dbReference type="EMBL" id="KAJ9561186.1"/>
    </source>
</evidence>
<dbReference type="EMBL" id="JARYMX010000002">
    <property type="protein sequence ID" value="KAJ9561186.1"/>
    <property type="molecule type" value="Genomic_DNA"/>
</dbReference>
<gene>
    <name evidence="1" type="ORF">OSB04_006346</name>
</gene>
<comment type="caution">
    <text evidence="1">The sequence shown here is derived from an EMBL/GenBank/DDBJ whole genome shotgun (WGS) entry which is preliminary data.</text>
</comment>
<name>A0AA38WSM0_9ASTR</name>
<keyword evidence="2" id="KW-1185">Reference proteome</keyword>
<organism evidence="1 2">
    <name type="scientific">Centaurea solstitialis</name>
    <name type="common">yellow star-thistle</name>
    <dbReference type="NCBI Taxonomy" id="347529"/>
    <lineage>
        <taxon>Eukaryota</taxon>
        <taxon>Viridiplantae</taxon>
        <taxon>Streptophyta</taxon>
        <taxon>Embryophyta</taxon>
        <taxon>Tracheophyta</taxon>
        <taxon>Spermatophyta</taxon>
        <taxon>Magnoliopsida</taxon>
        <taxon>eudicotyledons</taxon>
        <taxon>Gunneridae</taxon>
        <taxon>Pentapetalae</taxon>
        <taxon>asterids</taxon>
        <taxon>campanulids</taxon>
        <taxon>Asterales</taxon>
        <taxon>Asteraceae</taxon>
        <taxon>Carduoideae</taxon>
        <taxon>Cardueae</taxon>
        <taxon>Centaureinae</taxon>
        <taxon>Centaurea</taxon>
    </lineage>
</organism>
<evidence type="ECO:0000313" key="2">
    <source>
        <dbReference type="Proteomes" id="UP001172457"/>
    </source>
</evidence>
<accession>A0AA38WSM0</accession>
<reference evidence="1" key="1">
    <citation type="submission" date="2023-03" db="EMBL/GenBank/DDBJ databases">
        <title>Chromosome-scale reference genome and RAD-based genetic map of yellow starthistle (Centaurea solstitialis) reveal putative structural variation and QTLs associated with invader traits.</title>
        <authorList>
            <person name="Reatini B."/>
            <person name="Cang F.A."/>
            <person name="Jiang Q."/>
            <person name="Mckibben M.T.W."/>
            <person name="Barker M.S."/>
            <person name="Rieseberg L.H."/>
            <person name="Dlugosch K.M."/>
        </authorList>
    </citation>
    <scope>NUCLEOTIDE SEQUENCE</scope>
    <source>
        <strain evidence="1">CAN-66</strain>
        <tissue evidence="1">Leaf</tissue>
    </source>
</reference>
<protein>
    <submittedName>
        <fullName evidence="1">Uncharacterized protein</fullName>
    </submittedName>
</protein>